<accession>A0A8H6AP92</accession>
<comment type="caution">
    <text evidence="1">The sequence shown here is derived from an EMBL/GenBank/DDBJ whole genome shotgun (WGS) entry which is preliminary data.</text>
</comment>
<protein>
    <submittedName>
        <fullName evidence="1">Uncharacterized protein</fullName>
    </submittedName>
</protein>
<sequence length="90" mass="10454">MIKPYKRFDGIPHNWHAADQPHCDSSVSVDAKIICEFTFFPNKEGSRAEVLHTTSNVRSTLFSDNRPMYGRRLSLRRTQPLARKEAYFNP</sequence>
<organism evidence="1 2">
    <name type="scientific">Botrytis fragariae</name>
    <dbReference type="NCBI Taxonomy" id="1964551"/>
    <lineage>
        <taxon>Eukaryota</taxon>
        <taxon>Fungi</taxon>
        <taxon>Dikarya</taxon>
        <taxon>Ascomycota</taxon>
        <taxon>Pezizomycotina</taxon>
        <taxon>Leotiomycetes</taxon>
        <taxon>Helotiales</taxon>
        <taxon>Sclerotiniaceae</taxon>
        <taxon>Botrytis</taxon>
    </lineage>
</organism>
<keyword evidence="2" id="KW-1185">Reference proteome</keyword>
<dbReference type="RefSeq" id="XP_037189807.1">
    <property type="nucleotide sequence ID" value="XM_037339757.1"/>
</dbReference>
<dbReference type="EMBL" id="JABFCT010000013">
    <property type="protein sequence ID" value="KAF5870860.1"/>
    <property type="molecule type" value="Genomic_DNA"/>
</dbReference>
<evidence type="ECO:0000313" key="2">
    <source>
        <dbReference type="Proteomes" id="UP000531561"/>
    </source>
</evidence>
<reference evidence="1 2" key="1">
    <citation type="journal article" date="2020" name="Phytopathology">
        <title>A high-quality genome resource of Botrytis fragariae, a new and rapidly spreading fungal pathogen causing strawberry gray mold in the U.S.A.</title>
        <authorList>
            <person name="Wu Y."/>
            <person name="Saski C.A."/>
            <person name="Schnabel G."/>
            <person name="Xiao S."/>
            <person name="Hu M."/>
        </authorList>
    </citation>
    <scope>NUCLEOTIDE SEQUENCE [LARGE SCALE GENOMIC DNA]</scope>
    <source>
        <strain evidence="1 2">BVB16</strain>
    </source>
</reference>
<evidence type="ECO:0000313" key="1">
    <source>
        <dbReference type="EMBL" id="KAF5870860.1"/>
    </source>
</evidence>
<gene>
    <name evidence="1" type="ORF">Bfra_009415</name>
</gene>
<name>A0A8H6AP92_9HELO</name>
<dbReference type="Proteomes" id="UP000531561">
    <property type="component" value="Unassembled WGS sequence"/>
</dbReference>
<dbReference type="GeneID" id="59263449"/>
<proteinExistence type="predicted"/>
<dbReference type="AlphaFoldDB" id="A0A8H6AP92"/>